<dbReference type="AlphaFoldDB" id="A0A2H5PP22"/>
<evidence type="ECO:0000256" key="2">
    <source>
        <dbReference type="ARBA" id="ARBA00006898"/>
    </source>
</evidence>
<dbReference type="InterPro" id="IPR038846">
    <property type="entry name" value="RPC9"/>
</dbReference>
<comment type="subcellular location">
    <subcellularLocation>
        <location evidence="1">Nucleus</location>
    </subcellularLocation>
</comment>
<dbReference type="InterPro" id="IPR005574">
    <property type="entry name" value="Rpb4/RPC9"/>
</dbReference>
<dbReference type="SMART" id="SM00657">
    <property type="entry name" value="RPOL4c"/>
    <property type="match status" value="1"/>
</dbReference>
<dbReference type="Gene3D" id="1.20.1250.40">
    <property type="match status" value="1"/>
</dbReference>
<keyword evidence="6" id="KW-0539">Nucleus</keyword>
<dbReference type="Proteomes" id="UP000236630">
    <property type="component" value="Unassembled WGS sequence"/>
</dbReference>
<evidence type="ECO:0000256" key="5">
    <source>
        <dbReference type="ARBA" id="ARBA00023163"/>
    </source>
</evidence>
<evidence type="ECO:0000256" key="1">
    <source>
        <dbReference type="ARBA" id="ARBA00004123"/>
    </source>
</evidence>
<proteinExistence type="inferred from homology"/>
<name>A0A2H5PP22_CITUN</name>
<feature type="region of interest" description="Disordered" evidence="7">
    <location>
        <begin position="258"/>
        <end position="301"/>
    </location>
</feature>
<keyword evidence="10" id="KW-1185">Reference proteome</keyword>
<dbReference type="EMBL" id="BDQV01000100">
    <property type="protein sequence ID" value="GAY54100.1"/>
    <property type="molecule type" value="Genomic_DNA"/>
</dbReference>
<dbReference type="GO" id="GO:0000166">
    <property type="term" value="F:nucleotide binding"/>
    <property type="evidence" value="ECO:0007669"/>
    <property type="project" value="InterPro"/>
</dbReference>
<keyword evidence="5" id="KW-0804">Transcription</keyword>
<sequence length="301" mass="33640">IRSGFTRPAPTKNKLVSNITNDKKEKKTKKKNSKSEIPDLVSSNPNRRLCLNSRQRTATPSVLSEDSSLPHSQPSSPLIFASKLRTKERLNKERSLVIALRIPIFACLFTIVPFSRPIFASPAPSRQPASHASREHQYALEANAGPLTNFEVFDFLRSKGASKDPTRVLVPVTPSEFKVYDYLVESAACNQTRNIINEFLEKSKKFKLAKAEILNIINIRPSSLVEVDSIIEQCDTRFQEEELQELVDLVIEVLPPLPNQPNAAEEVNEDVQGATERMDGEGIKGVNDEKADDEPMTELMG</sequence>
<dbReference type="SUPFAM" id="SSF47819">
    <property type="entry name" value="HRDC-like"/>
    <property type="match status" value="1"/>
</dbReference>
<dbReference type="InterPro" id="IPR010997">
    <property type="entry name" value="HRDC-like_sf"/>
</dbReference>
<evidence type="ECO:0000259" key="8">
    <source>
        <dbReference type="SMART" id="SM00657"/>
    </source>
</evidence>
<evidence type="ECO:0000256" key="6">
    <source>
        <dbReference type="ARBA" id="ARBA00023242"/>
    </source>
</evidence>
<keyword evidence="4" id="KW-0240">DNA-directed RNA polymerase</keyword>
<evidence type="ECO:0000313" key="9">
    <source>
        <dbReference type="EMBL" id="GAY54100.1"/>
    </source>
</evidence>
<accession>A0A2H5PP22</accession>
<dbReference type="GO" id="GO:0005666">
    <property type="term" value="C:RNA polymerase III complex"/>
    <property type="evidence" value="ECO:0007669"/>
    <property type="project" value="InterPro"/>
</dbReference>
<reference evidence="9 10" key="1">
    <citation type="journal article" date="2017" name="Front. Genet.">
        <title>Draft sequencing of the heterozygous diploid genome of Satsuma (Citrus unshiu Marc.) using a hybrid assembly approach.</title>
        <authorList>
            <person name="Shimizu T."/>
            <person name="Tanizawa Y."/>
            <person name="Mochizuki T."/>
            <person name="Nagasaki H."/>
            <person name="Yoshioka T."/>
            <person name="Toyoda A."/>
            <person name="Fujiyama A."/>
            <person name="Kaminuma E."/>
            <person name="Nakamura Y."/>
        </authorList>
    </citation>
    <scope>NUCLEOTIDE SEQUENCE [LARGE SCALE GENOMIC DNA]</scope>
    <source>
        <strain evidence="10">cv. Miyagawa wase</strain>
    </source>
</reference>
<comment type="caution">
    <text evidence="9">The sequence shown here is derived from an EMBL/GenBank/DDBJ whole genome shotgun (WGS) entry which is preliminary data.</text>
</comment>
<gene>
    <name evidence="9" type="ORF">CUMW_154090</name>
</gene>
<dbReference type="GO" id="GO:0006384">
    <property type="term" value="P:transcription initiation at RNA polymerase III promoter"/>
    <property type="evidence" value="ECO:0007669"/>
    <property type="project" value="InterPro"/>
</dbReference>
<evidence type="ECO:0000256" key="7">
    <source>
        <dbReference type="SAM" id="MobiDB-lite"/>
    </source>
</evidence>
<dbReference type="PANTHER" id="PTHR15561:SF0">
    <property type="entry name" value="DNA-DIRECTED RNA POLYMERASE III SUBUNIT RPC9"/>
    <property type="match status" value="1"/>
</dbReference>
<feature type="compositionally biased region" description="Acidic residues" evidence="7">
    <location>
        <begin position="290"/>
        <end position="301"/>
    </location>
</feature>
<feature type="non-terminal residue" evidence="9">
    <location>
        <position position="1"/>
    </location>
</feature>
<dbReference type="PANTHER" id="PTHR15561">
    <property type="entry name" value="CALCITONIN GENE-RELATED PEPTIDE-RECEPTOR COMPONENT PROTEIN"/>
    <property type="match status" value="1"/>
</dbReference>
<feature type="compositionally biased region" description="Low complexity" evidence="7">
    <location>
        <begin position="64"/>
        <end position="76"/>
    </location>
</feature>
<feature type="compositionally biased region" description="Basic and acidic residues" evidence="7">
    <location>
        <begin position="276"/>
        <end position="289"/>
    </location>
</feature>
<dbReference type="InterPro" id="IPR038324">
    <property type="entry name" value="Rpb4/RPC9_sf"/>
</dbReference>
<comment type="similarity">
    <text evidence="2">Belongs to the eukaryotic RPC9 RNA polymerase subunit family.</text>
</comment>
<evidence type="ECO:0000256" key="4">
    <source>
        <dbReference type="ARBA" id="ARBA00022478"/>
    </source>
</evidence>
<protein>
    <recommendedName>
        <fullName evidence="3">DNA-directed RNA polymerase III subunit RPC9</fullName>
    </recommendedName>
</protein>
<organism evidence="9 10">
    <name type="scientific">Citrus unshiu</name>
    <name type="common">Satsuma mandarin</name>
    <name type="synonym">Citrus nobilis var. unshiu</name>
    <dbReference type="NCBI Taxonomy" id="55188"/>
    <lineage>
        <taxon>Eukaryota</taxon>
        <taxon>Viridiplantae</taxon>
        <taxon>Streptophyta</taxon>
        <taxon>Embryophyta</taxon>
        <taxon>Tracheophyta</taxon>
        <taxon>Spermatophyta</taxon>
        <taxon>Magnoliopsida</taxon>
        <taxon>eudicotyledons</taxon>
        <taxon>Gunneridae</taxon>
        <taxon>Pentapetalae</taxon>
        <taxon>rosids</taxon>
        <taxon>malvids</taxon>
        <taxon>Sapindales</taxon>
        <taxon>Rutaceae</taxon>
        <taxon>Aurantioideae</taxon>
        <taxon>Citrus</taxon>
    </lineage>
</organism>
<dbReference type="InterPro" id="IPR006590">
    <property type="entry name" value="RNA_pol_Rpb4/RPC9_core"/>
</dbReference>
<evidence type="ECO:0000313" key="10">
    <source>
        <dbReference type="Proteomes" id="UP000236630"/>
    </source>
</evidence>
<feature type="compositionally biased region" description="Polar residues" evidence="7">
    <location>
        <begin position="41"/>
        <end position="62"/>
    </location>
</feature>
<feature type="region of interest" description="Disordered" evidence="7">
    <location>
        <begin position="1"/>
        <end position="76"/>
    </location>
</feature>
<evidence type="ECO:0000256" key="3">
    <source>
        <dbReference type="ARBA" id="ARBA00016672"/>
    </source>
</evidence>
<dbReference type="Pfam" id="PF03874">
    <property type="entry name" value="RNA_pol_Rpb4"/>
    <property type="match status" value="1"/>
</dbReference>
<feature type="domain" description="RNA polymerase Rpb4/RPC9 core" evidence="8">
    <location>
        <begin position="139"/>
        <end position="257"/>
    </location>
</feature>
<dbReference type="FunFam" id="1.20.1250.40:FF:000008">
    <property type="entry name" value="RNA polymerase II, Rpb4, core protein"/>
    <property type="match status" value="1"/>
</dbReference>